<dbReference type="AlphaFoldDB" id="A0AAD5X0Z4"/>
<dbReference type="PROSITE" id="PS50011">
    <property type="entry name" value="PROTEIN_KINASE_DOM"/>
    <property type="match status" value="1"/>
</dbReference>
<dbReference type="EMBL" id="JADGJD010000516">
    <property type="protein sequence ID" value="KAJ3050406.1"/>
    <property type="molecule type" value="Genomic_DNA"/>
</dbReference>
<proteinExistence type="predicted"/>
<feature type="region of interest" description="Disordered" evidence="1">
    <location>
        <begin position="248"/>
        <end position="268"/>
    </location>
</feature>
<dbReference type="CDD" id="cd05117">
    <property type="entry name" value="STKc_CAMK"/>
    <property type="match status" value="1"/>
</dbReference>
<evidence type="ECO:0000256" key="1">
    <source>
        <dbReference type="SAM" id="MobiDB-lite"/>
    </source>
</evidence>
<sequence length="268" mass="29447">MYLVTDLATGGELFDQIFAKGSYTEKDAATLVTQLLSALAYLHDLDIVHRDLKPENLLFKDRTETSDILITDFGLSKVAVENFLQTASPEILQQTGHGKPVDMWAIGVITYVLLCGYTPFWGGEQNSNVVLFKAIMECNYVFDEEYWSHVSEAAKDFIRKCLVLDPAKRLTANDALAHPWLKTDADYDLKPVVEKNFNAKKTFRKAVLAVSGMARMAGSGSLKNLLPTPPAETVEQGEKELKVQVVTGGEEKGKSDGGTGLSSPQVVL</sequence>
<name>A0AAD5X0Z4_9FUNG</name>
<reference evidence="3" key="1">
    <citation type="submission" date="2020-05" db="EMBL/GenBank/DDBJ databases">
        <title>Phylogenomic resolution of chytrid fungi.</title>
        <authorList>
            <person name="Stajich J.E."/>
            <person name="Amses K."/>
            <person name="Simmons R."/>
            <person name="Seto K."/>
            <person name="Myers J."/>
            <person name="Bonds A."/>
            <person name="Quandt C.A."/>
            <person name="Barry K."/>
            <person name="Liu P."/>
            <person name="Grigoriev I."/>
            <person name="Longcore J.E."/>
            <person name="James T.Y."/>
        </authorList>
    </citation>
    <scope>NUCLEOTIDE SEQUENCE</scope>
    <source>
        <strain evidence="3">JEL0318</strain>
    </source>
</reference>
<evidence type="ECO:0000313" key="4">
    <source>
        <dbReference type="Proteomes" id="UP001212841"/>
    </source>
</evidence>
<dbReference type="SMART" id="SM00220">
    <property type="entry name" value="S_TKc"/>
    <property type="match status" value="1"/>
</dbReference>
<dbReference type="Gene3D" id="1.10.510.10">
    <property type="entry name" value="Transferase(Phosphotransferase) domain 1"/>
    <property type="match status" value="1"/>
</dbReference>
<protein>
    <recommendedName>
        <fullName evidence="2">Protein kinase domain-containing protein</fullName>
    </recommendedName>
</protein>
<evidence type="ECO:0000313" key="3">
    <source>
        <dbReference type="EMBL" id="KAJ3050406.1"/>
    </source>
</evidence>
<evidence type="ECO:0000259" key="2">
    <source>
        <dbReference type="PROSITE" id="PS50011"/>
    </source>
</evidence>
<accession>A0AAD5X0Z4</accession>
<dbReference type="SUPFAM" id="SSF56112">
    <property type="entry name" value="Protein kinase-like (PK-like)"/>
    <property type="match status" value="1"/>
</dbReference>
<dbReference type="GO" id="GO:0005524">
    <property type="term" value="F:ATP binding"/>
    <property type="evidence" value="ECO:0007669"/>
    <property type="project" value="InterPro"/>
</dbReference>
<dbReference type="PANTHER" id="PTHR24347">
    <property type="entry name" value="SERINE/THREONINE-PROTEIN KINASE"/>
    <property type="match status" value="1"/>
</dbReference>
<dbReference type="InterPro" id="IPR000719">
    <property type="entry name" value="Prot_kinase_dom"/>
</dbReference>
<dbReference type="PROSITE" id="PS00108">
    <property type="entry name" value="PROTEIN_KINASE_ST"/>
    <property type="match status" value="1"/>
</dbReference>
<dbReference type="GO" id="GO:0004672">
    <property type="term" value="F:protein kinase activity"/>
    <property type="evidence" value="ECO:0007669"/>
    <property type="project" value="InterPro"/>
</dbReference>
<comment type="caution">
    <text evidence="3">The sequence shown here is derived from an EMBL/GenBank/DDBJ whole genome shotgun (WGS) entry which is preliminary data.</text>
</comment>
<dbReference type="InterPro" id="IPR008271">
    <property type="entry name" value="Ser/Thr_kinase_AS"/>
</dbReference>
<dbReference type="Pfam" id="PF00069">
    <property type="entry name" value="Pkinase"/>
    <property type="match status" value="1"/>
</dbReference>
<keyword evidence="4" id="KW-1185">Reference proteome</keyword>
<organism evidence="3 4">
    <name type="scientific">Rhizophlyctis rosea</name>
    <dbReference type="NCBI Taxonomy" id="64517"/>
    <lineage>
        <taxon>Eukaryota</taxon>
        <taxon>Fungi</taxon>
        <taxon>Fungi incertae sedis</taxon>
        <taxon>Chytridiomycota</taxon>
        <taxon>Chytridiomycota incertae sedis</taxon>
        <taxon>Chytridiomycetes</taxon>
        <taxon>Rhizophlyctidales</taxon>
        <taxon>Rhizophlyctidaceae</taxon>
        <taxon>Rhizophlyctis</taxon>
    </lineage>
</organism>
<dbReference type="InterPro" id="IPR011009">
    <property type="entry name" value="Kinase-like_dom_sf"/>
</dbReference>
<dbReference type="Proteomes" id="UP001212841">
    <property type="component" value="Unassembled WGS sequence"/>
</dbReference>
<gene>
    <name evidence="3" type="ORF">HK097_008623</name>
</gene>
<feature type="domain" description="Protein kinase" evidence="2">
    <location>
        <begin position="1"/>
        <end position="181"/>
    </location>
</feature>